<keyword evidence="1" id="KW-0732">Signal</keyword>
<dbReference type="PANTHER" id="PTHR42951:SF17">
    <property type="entry name" value="METALLO-BETA-LACTAMASE DOMAIN-CONTAINING PROTEIN"/>
    <property type="match status" value="1"/>
</dbReference>
<evidence type="ECO:0000256" key="1">
    <source>
        <dbReference type="SAM" id="SignalP"/>
    </source>
</evidence>
<dbReference type="SUPFAM" id="SSF56281">
    <property type="entry name" value="Metallo-hydrolase/oxidoreductase"/>
    <property type="match status" value="1"/>
</dbReference>
<evidence type="ECO:0000313" key="3">
    <source>
        <dbReference type="EMBL" id="MFC0684811.1"/>
    </source>
</evidence>
<dbReference type="EMBL" id="JBHLTM010000028">
    <property type="protein sequence ID" value="MFC0684811.1"/>
    <property type="molecule type" value="Genomic_DNA"/>
</dbReference>
<dbReference type="PROSITE" id="PS51257">
    <property type="entry name" value="PROKAR_LIPOPROTEIN"/>
    <property type="match status" value="1"/>
</dbReference>
<dbReference type="GO" id="GO:0008800">
    <property type="term" value="F:beta-lactamase activity"/>
    <property type="evidence" value="ECO:0007669"/>
    <property type="project" value="UniProtKB-EC"/>
</dbReference>
<dbReference type="RefSeq" id="WP_267221945.1">
    <property type="nucleotide sequence ID" value="NZ_JAPCWC010000013.1"/>
</dbReference>
<dbReference type="Pfam" id="PF00753">
    <property type="entry name" value="Lactamase_B"/>
    <property type="match status" value="1"/>
</dbReference>
<name>A0ABV6S6W7_9SPHN</name>
<dbReference type="PANTHER" id="PTHR42951">
    <property type="entry name" value="METALLO-BETA-LACTAMASE DOMAIN-CONTAINING"/>
    <property type="match status" value="1"/>
</dbReference>
<dbReference type="Gene3D" id="3.60.15.10">
    <property type="entry name" value="Ribonuclease Z/Hydroxyacylglutathione hydrolase-like"/>
    <property type="match status" value="1"/>
</dbReference>
<sequence length="319" mass="33055">MNRLAFLVPPALLLAACSSAPGTAAPSERPAETASARLAPQALAPARLVAACKDHDGWGDPAPPARLYGNTYYVGTCGISAILITGNRGHVLIDGGIPEAAPLVLANIRAAGFDPKDVHWILSSHEHFDHAGALAALSRATGAKVAAMPGAAEVLESGKADPADPQYGGLDAFPAVHVDKRLADGEKLTLGTITLTARATLAHAAGSTSWTWQSCGDQGKCVTIAYADSASAISAKGYRFTDHPERIAAVRQGYARFAELPCDLLVTPHPGASDLFARLAGTAPLVDPTACRTYAAAATTRFEQRLSEEAGSQAKETRS</sequence>
<dbReference type="InterPro" id="IPR036866">
    <property type="entry name" value="RibonucZ/Hydroxyglut_hydro"/>
</dbReference>
<reference evidence="3 4" key="1">
    <citation type="submission" date="2024-09" db="EMBL/GenBank/DDBJ databases">
        <authorList>
            <person name="Sun Q."/>
            <person name="Mori K."/>
        </authorList>
    </citation>
    <scope>NUCLEOTIDE SEQUENCE [LARGE SCALE GENOMIC DNA]</scope>
    <source>
        <strain evidence="3 4">CICC 11035S</strain>
    </source>
</reference>
<evidence type="ECO:0000313" key="4">
    <source>
        <dbReference type="Proteomes" id="UP001589858"/>
    </source>
</evidence>
<dbReference type="EC" id="3.5.2.6" evidence="3"/>
<feature type="domain" description="Metallo-beta-lactamase" evidence="2">
    <location>
        <begin position="78"/>
        <end position="269"/>
    </location>
</feature>
<proteinExistence type="predicted"/>
<gene>
    <name evidence="3" type="primary">bla</name>
    <name evidence="3" type="ORF">ACFFF8_09415</name>
</gene>
<keyword evidence="4" id="KW-1185">Reference proteome</keyword>
<dbReference type="CDD" id="cd16315">
    <property type="entry name" value="EVM-1-like_MBL-B3"/>
    <property type="match status" value="1"/>
</dbReference>
<protein>
    <submittedName>
        <fullName evidence="3">Subclass B3 metallo-beta-lactamase</fullName>
        <ecNumber evidence="3">3.5.2.6</ecNumber>
    </submittedName>
</protein>
<dbReference type="NCBIfam" id="NF012229">
    <property type="entry name" value="bla_class_B_core"/>
    <property type="match status" value="1"/>
</dbReference>
<dbReference type="SMART" id="SM00849">
    <property type="entry name" value="Lactamase_B"/>
    <property type="match status" value="1"/>
</dbReference>
<dbReference type="InterPro" id="IPR050855">
    <property type="entry name" value="NDM-1-like"/>
</dbReference>
<dbReference type="NCBIfam" id="NF033105">
    <property type="entry name" value="bla_subclass_B3"/>
    <property type="match status" value="1"/>
</dbReference>
<feature type="chain" id="PRO_5045574950" evidence="1">
    <location>
        <begin position="25"/>
        <end position="319"/>
    </location>
</feature>
<evidence type="ECO:0000259" key="2">
    <source>
        <dbReference type="SMART" id="SM00849"/>
    </source>
</evidence>
<accession>A0ABV6S6W7</accession>
<keyword evidence="3" id="KW-0378">Hydrolase</keyword>
<feature type="signal peptide" evidence="1">
    <location>
        <begin position="1"/>
        <end position="24"/>
    </location>
</feature>
<comment type="caution">
    <text evidence="3">The sequence shown here is derived from an EMBL/GenBank/DDBJ whole genome shotgun (WGS) entry which is preliminary data.</text>
</comment>
<organism evidence="3 4">
    <name type="scientific">Novosphingobium clariflavum</name>
    <dbReference type="NCBI Taxonomy" id="2029884"/>
    <lineage>
        <taxon>Bacteria</taxon>
        <taxon>Pseudomonadati</taxon>
        <taxon>Pseudomonadota</taxon>
        <taxon>Alphaproteobacteria</taxon>
        <taxon>Sphingomonadales</taxon>
        <taxon>Sphingomonadaceae</taxon>
        <taxon>Novosphingobium</taxon>
    </lineage>
</organism>
<dbReference type="InterPro" id="IPR001279">
    <property type="entry name" value="Metallo-B-lactamas"/>
</dbReference>
<dbReference type="Proteomes" id="UP001589858">
    <property type="component" value="Unassembled WGS sequence"/>
</dbReference>